<organism evidence="2">
    <name type="scientific">Eremomyces bilateralis CBS 781.70</name>
    <dbReference type="NCBI Taxonomy" id="1392243"/>
    <lineage>
        <taxon>Eukaryota</taxon>
        <taxon>Fungi</taxon>
        <taxon>Dikarya</taxon>
        <taxon>Ascomycota</taxon>
        <taxon>Pezizomycotina</taxon>
        <taxon>Dothideomycetes</taxon>
        <taxon>Dothideomycetes incertae sedis</taxon>
        <taxon>Eremomycetales</taxon>
        <taxon>Eremomycetaceae</taxon>
        <taxon>Eremomyces</taxon>
    </lineage>
</organism>
<feature type="compositionally biased region" description="Basic and acidic residues" evidence="1">
    <location>
        <begin position="113"/>
        <end position="122"/>
    </location>
</feature>
<name>A0A6G1FRU0_9PEZI</name>
<dbReference type="InterPro" id="IPR053029">
    <property type="entry name" value="RNA_pol_I-specific_init_factor"/>
</dbReference>
<protein>
    <submittedName>
        <fullName evidence="2 4">Uncharacterized protein</fullName>
    </submittedName>
</protein>
<evidence type="ECO:0000256" key="1">
    <source>
        <dbReference type="SAM" id="MobiDB-lite"/>
    </source>
</evidence>
<dbReference type="Proteomes" id="UP000504638">
    <property type="component" value="Unplaced"/>
</dbReference>
<evidence type="ECO:0000313" key="2">
    <source>
        <dbReference type="EMBL" id="KAF1808430.1"/>
    </source>
</evidence>
<dbReference type="GO" id="GO:0001164">
    <property type="term" value="F:RNA polymerase I core promoter sequence-specific DNA binding"/>
    <property type="evidence" value="ECO:0007669"/>
    <property type="project" value="InterPro"/>
</dbReference>
<dbReference type="Pfam" id="PF04090">
    <property type="entry name" value="Rrn11"/>
    <property type="match status" value="1"/>
</dbReference>
<evidence type="ECO:0000313" key="4">
    <source>
        <dbReference type="RefSeq" id="XP_033530061.1"/>
    </source>
</evidence>
<reference evidence="4" key="2">
    <citation type="submission" date="2020-04" db="EMBL/GenBank/DDBJ databases">
        <authorList>
            <consortium name="NCBI Genome Project"/>
        </authorList>
    </citation>
    <scope>NUCLEOTIDE SEQUENCE</scope>
    <source>
        <strain evidence="4">CBS 781.70</strain>
    </source>
</reference>
<dbReference type="PANTHER" id="PTHR28244:SF1">
    <property type="entry name" value="RNA POLYMERASE I-SPECIFIC TRANSCRIPTION INITIATION FACTOR RRN11"/>
    <property type="match status" value="1"/>
</dbReference>
<dbReference type="RefSeq" id="XP_033530061.1">
    <property type="nucleotide sequence ID" value="XM_033675559.1"/>
</dbReference>
<dbReference type="OrthoDB" id="2159786at2759"/>
<feature type="region of interest" description="Disordered" evidence="1">
    <location>
        <begin position="110"/>
        <end position="147"/>
    </location>
</feature>
<evidence type="ECO:0000313" key="3">
    <source>
        <dbReference type="Proteomes" id="UP000504638"/>
    </source>
</evidence>
<dbReference type="AlphaFoldDB" id="A0A6G1FRU0"/>
<sequence length="261" mass="30002">PGAPFPHAPLRERKRPRLDIGESESGFSDLDPAIRPQRDARRVTLKEQFAPRHQFAVMSDILHHSLLEGDIDRASKAFGLLLRTKIGPDYPDITANNYWGVAAEILARRTRQSHGDSHRTTPSDDDDNGTSDVRHEGHRLGNPGLYTPDGVRKARELLDILILEYPYRVQQPDRVDARDFFQPMFTLWIYEIQRRSEKAIQPYSEEDEGFDARRRAIKLGELRMARELAMRMDSTLGTFPYDQQPGLWELRGMVALWVGDL</sequence>
<feature type="non-terminal residue" evidence="2">
    <location>
        <position position="261"/>
    </location>
</feature>
<feature type="non-terminal residue" evidence="2">
    <location>
        <position position="1"/>
    </location>
</feature>
<reference evidence="4" key="3">
    <citation type="submission" date="2025-04" db="UniProtKB">
        <authorList>
            <consortium name="RefSeq"/>
        </authorList>
    </citation>
    <scope>IDENTIFICATION</scope>
    <source>
        <strain evidence="4">CBS 781.70</strain>
    </source>
</reference>
<reference evidence="2 4" key="1">
    <citation type="submission" date="2020-01" db="EMBL/GenBank/DDBJ databases">
        <authorList>
            <consortium name="DOE Joint Genome Institute"/>
            <person name="Haridas S."/>
            <person name="Albert R."/>
            <person name="Binder M."/>
            <person name="Bloem J."/>
            <person name="Labutti K."/>
            <person name="Salamov A."/>
            <person name="Andreopoulos B."/>
            <person name="Baker S.E."/>
            <person name="Barry K."/>
            <person name="Bills G."/>
            <person name="Bluhm B.H."/>
            <person name="Cannon C."/>
            <person name="Castanera R."/>
            <person name="Culley D.E."/>
            <person name="Daum C."/>
            <person name="Ezra D."/>
            <person name="Gonzalez J.B."/>
            <person name="Henrissat B."/>
            <person name="Kuo A."/>
            <person name="Liang C."/>
            <person name="Lipzen A."/>
            <person name="Lutzoni F."/>
            <person name="Magnuson J."/>
            <person name="Mondo S."/>
            <person name="Nolan M."/>
            <person name="Ohm R."/>
            <person name="Pangilinan J."/>
            <person name="Park H.-J."/>
            <person name="Ramirez L."/>
            <person name="Alfaro M."/>
            <person name="Sun H."/>
            <person name="Tritt A."/>
            <person name="Yoshinaga Y."/>
            <person name="Zwiers L.-H."/>
            <person name="Turgeon B.G."/>
            <person name="Goodwin S.B."/>
            <person name="Spatafora J.W."/>
            <person name="Crous P.W."/>
            <person name="Grigoriev I.V."/>
        </authorList>
    </citation>
    <scope>NUCLEOTIDE SEQUENCE</scope>
    <source>
        <strain evidence="2 4">CBS 781.70</strain>
    </source>
</reference>
<dbReference type="EMBL" id="ML975184">
    <property type="protein sequence ID" value="KAF1808430.1"/>
    <property type="molecule type" value="Genomic_DNA"/>
</dbReference>
<dbReference type="GeneID" id="54416129"/>
<dbReference type="GO" id="GO:0070860">
    <property type="term" value="C:RNA polymerase I core factor complex"/>
    <property type="evidence" value="ECO:0007669"/>
    <property type="project" value="TreeGrafter"/>
</dbReference>
<dbReference type="PANTHER" id="PTHR28244">
    <property type="entry name" value="RNA POLYMERASE I-SPECIFIC TRANSCRIPTION INITIATION FACTOR RRN11"/>
    <property type="match status" value="1"/>
</dbReference>
<keyword evidence="3" id="KW-1185">Reference proteome</keyword>
<feature type="region of interest" description="Disordered" evidence="1">
    <location>
        <begin position="1"/>
        <end position="32"/>
    </location>
</feature>
<dbReference type="GO" id="GO:0017025">
    <property type="term" value="F:TBP-class protein binding"/>
    <property type="evidence" value="ECO:0007669"/>
    <property type="project" value="TreeGrafter"/>
</dbReference>
<dbReference type="InterPro" id="IPR007224">
    <property type="entry name" value="TIF_Rrn11"/>
</dbReference>
<proteinExistence type="predicted"/>
<dbReference type="GO" id="GO:0042790">
    <property type="term" value="P:nucleolar large rRNA transcription by RNA polymerase I"/>
    <property type="evidence" value="ECO:0007669"/>
    <property type="project" value="TreeGrafter"/>
</dbReference>
<gene>
    <name evidence="2 4" type="ORF">P152DRAFT_373455</name>
</gene>
<accession>A0A6G1FRU0</accession>
<dbReference type="GO" id="GO:0001181">
    <property type="term" value="F:RNA polymerase I general transcription initiation factor activity"/>
    <property type="evidence" value="ECO:0007669"/>
    <property type="project" value="InterPro"/>
</dbReference>